<evidence type="ECO:0000313" key="1">
    <source>
        <dbReference type="EMBL" id="KTB41722.1"/>
    </source>
</evidence>
<protein>
    <submittedName>
        <fullName evidence="1">Uncharacterized protein</fullName>
    </submittedName>
</protein>
<gene>
    <name evidence="1" type="ORF">WG66_5696</name>
</gene>
<proteinExistence type="predicted"/>
<organism evidence="1 2">
    <name type="scientific">Moniliophthora roreri</name>
    <name type="common">Frosty pod rot fungus</name>
    <name type="synonym">Monilia roreri</name>
    <dbReference type="NCBI Taxonomy" id="221103"/>
    <lineage>
        <taxon>Eukaryota</taxon>
        <taxon>Fungi</taxon>
        <taxon>Dikarya</taxon>
        <taxon>Basidiomycota</taxon>
        <taxon>Agaricomycotina</taxon>
        <taxon>Agaricomycetes</taxon>
        <taxon>Agaricomycetidae</taxon>
        <taxon>Agaricales</taxon>
        <taxon>Marasmiineae</taxon>
        <taxon>Marasmiaceae</taxon>
        <taxon>Moniliophthora</taxon>
    </lineage>
</organism>
<accession>A0A0W0FZH4</accession>
<reference evidence="1 2" key="1">
    <citation type="submission" date="2015-12" db="EMBL/GenBank/DDBJ databases">
        <title>Draft genome sequence of Moniliophthora roreri, the causal agent of frosty pod rot of cacao.</title>
        <authorList>
            <person name="Aime M.C."/>
            <person name="Diaz-Valderrama J.R."/>
            <person name="Kijpornyongpan T."/>
            <person name="Phillips-Mora W."/>
        </authorList>
    </citation>
    <scope>NUCLEOTIDE SEQUENCE [LARGE SCALE GENOMIC DNA]</scope>
    <source>
        <strain evidence="1 2">MCA 2952</strain>
    </source>
</reference>
<comment type="caution">
    <text evidence="1">The sequence shown here is derived from an EMBL/GenBank/DDBJ whole genome shotgun (WGS) entry which is preliminary data.</text>
</comment>
<sequence>MTRTSSGLLEQLFRNIFLSSAFFMQSAHLENLMLKRYLKILEAAAVRLSSSQFESTRRTIEKLYLAQ</sequence>
<dbReference type="Proteomes" id="UP000054988">
    <property type="component" value="Unassembled WGS sequence"/>
</dbReference>
<dbReference type="AlphaFoldDB" id="A0A0W0FZH4"/>
<name>A0A0W0FZH4_MONRR</name>
<evidence type="ECO:0000313" key="2">
    <source>
        <dbReference type="Proteomes" id="UP000054988"/>
    </source>
</evidence>
<dbReference type="EMBL" id="LATX01001433">
    <property type="protein sequence ID" value="KTB41722.1"/>
    <property type="molecule type" value="Genomic_DNA"/>
</dbReference>